<evidence type="ECO:0000313" key="1">
    <source>
        <dbReference type="EMBL" id="KAG2190811.1"/>
    </source>
</evidence>
<proteinExistence type="predicted"/>
<gene>
    <name evidence="1" type="ORF">INT47_005853</name>
</gene>
<dbReference type="AlphaFoldDB" id="A0A8H7QEA4"/>
<name>A0A8H7QEA4_9FUNG</name>
<dbReference type="Proteomes" id="UP000603453">
    <property type="component" value="Unassembled WGS sequence"/>
</dbReference>
<reference evidence="1" key="1">
    <citation type="submission" date="2020-12" db="EMBL/GenBank/DDBJ databases">
        <title>Metabolic potential, ecology and presence of endohyphal bacteria is reflected in genomic diversity of Mucoromycotina.</title>
        <authorList>
            <person name="Muszewska A."/>
            <person name="Okrasinska A."/>
            <person name="Steczkiewicz K."/>
            <person name="Drgas O."/>
            <person name="Orlowska M."/>
            <person name="Perlinska-Lenart U."/>
            <person name="Aleksandrzak-Piekarczyk T."/>
            <person name="Szatraj K."/>
            <person name="Zielenkiewicz U."/>
            <person name="Pilsyk S."/>
            <person name="Malc E."/>
            <person name="Mieczkowski P."/>
            <person name="Kruszewska J.S."/>
            <person name="Biernat P."/>
            <person name="Pawlowska J."/>
        </authorList>
    </citation>
    <scope>NUCLEOTIDE SEQUENCE</scope>
    <source>
        <strain evidence="1">WA0000017839</strain>
    </source>
</reference>
<accession>A0A8H7QEA4</accession>
<protein>
    <submittedName>
        <fullName evidence="1">Uncharacterized protein</fullName>
    </submittedName>
</protein>
<sequence>MCKDAPRESPPSYLNFEGLGQNEWVDEEHDEMFEDALFTNSHDFDNTAGYNLPEIDSFSDNNEGIYN</sequence>
<evidence type="ECO:0000313" key="2">
    <source>
        <dbReference type="Proteomes" id="UP000603453"/>
    </source>
</evidence>
<keyword evidence="2" id="KW-1185">Reference proteome</keyword>
<organism evidence="1 2">
    <name type="scientific">Mucor saturninus</name>
    <dbReference type="NCBI Taxonomy" id="64648"/>
    <lineage>
        <taxon>Eukaryota</taxon>
        <taxon>Fungi</taxon>
        <taxon>Fungi incertae sedis</taxon>
        <taxon>Mucoromycota</taxon>
        <taxon>Mucoromycotina</taxon>
        <taxon>Mucoromycetes</taxon>
        <taxon>Mucorales</taxon>
        <taxon>Mucorineae</taxon>
        <taxon>Mucoraceae</taxon>
        <taxon>Mucor</taxon>
    </lineage>
</organism>
<dbReference type="EMBL" id="JAEPRD010000553">
    <property type="protein sequence ID" value="KAG2190811.1"/>
    <property type="molecule type" value="Genomic_DNA"/>
</dbReference>
<comment type="caution">
    <text evidence="1">The sequence shown here is derived from an EMBL/GenBank/DDBJ whole genome shotgun (WGS) entry which is preliminary data.</text>
</comment>